<dbReference type="GO" id="GO:0016881">
    <property type="term" value="F:acid-amino acid ligase activity"/>
    <property type="evidence" value="ECO:0007669"/>
    <property type="project" value="InterPro"/>
</dbReference>
<dbReference type="EMBL" id="PFEK01000066">
    <property type="protein sequence ID" value="PJE67252.1"/>
    <property type="molecule type" value="Genomic_DNA"/>
</dbReference>
<dbReference type="PANTHER" id="PTHR23135">
    <property type="entry name" value="MUR LIGASE FAMILY MEMBER"/>
    <property type="match status" value="1"/>
</dbReference>
<dbReference type="Proteomes" id="UP000231474">
    <property type="component" value="Unassembled WGS sequence"/>
</dbReference>
<sequence>MIFFVNFSLIKGSYKNKKHFLEAIWAVVKDGYPARKLKVIGITGTDGKTTTTHLVYTILEKTGFPVAMVSTVAAFIGNEEIDTGFHVTTPDAKFLQPLLARFVDKGIRYLVLETTSHGLDQH</sequence>
<evidence type="ECO:0000313" key="3">
    <source>
        <dbReference type="Proteomes" id="UP000231474"/>
    </source>
</evidence>
<evidence type="ECO:0000313" key="2">
    <source>
        <dbReference type="EMBL" id="PJE67252.1"/>
    </source>
</evidence>
<name>A0A2M8L2Z7_9BACT</name>
<gene>
    <name evidence="2" type="ORF">COU95_03425</name>
</gene>
<dbReference type="PANTHER" id="PTHR23135:SF4">
    <property type="entry name" value="UDP-N-ACETYLMURAMOYL-L-ALANYL-D-GLUTAMATE--2,6-DIAMINOPIMELATE LIGASE MURE HOMOLOG, CHLOROPLASTIC"/>
    <property type="match status" value="1"/>
</dbReference>
<dbReference type="GO" id="GO:0005524">
    <property type="term" value="F:ATP binding"/>
    <property type="evidence" value="ECO:0007669"/>
    <property type="project" value="InterPro"/>
</dbReference>
<dbReference type="InterPro" id="IPR013221">
    <property type="entry name" value="Mur_ligase_cen"/>
</dbReference>
<dbReference type="SUPFAM" id="SSF53623">
    <property type="entry name" value="MurD-like peptide ligases, catalytic domain"/>
    <property type="match status" value="1"/>
</dbReference>
<evidence type="ECO:0000259" key="1">
    <source>
        <dbReference type="Pfam" id="PF08245"/>
    </source>
</evidence>
<dbReference type="Gene3D" id="3.40.1190.10">
    <property type="entry name" value="Mur-like, catalytic domain"/>
    <property type="match status" value="1"/>
</dbReference>
<dbReference type="Pfam" id="PF08245">
    <property type="entry name" value="Mur_ligase_M"/>
    <property type="match status" value="1"/>
</dbReference>
<accession>A0A2M8L2Z7</accession>
<feature type="domain" description="Mur ligase central" evidence="1">
    <location>
        <begin position="42"/>
        <end position="122"/>
    </location>
</feature>
<comment type="caution">
    <text evidence="2">The sequence shown here is derived from an EMBL/GenBank/DDBJ whole genome shotgun (WGS) entry which is preliminary data.</text>
</comment>
<protein>
    <recommendedName>
        <fullName evidence="1">Mur ligase central domain-containing protein</fullName>
    </recommendedName>
</protein>
<reference evidence="3" key="1">
    <citation type="submission" date="2017-09" db="EMBL/GenBank/DDBJ databases">
        <title>Depth-based differentiation of microbial function through sediment-hosted aquifers and enrichment of novel symbionts in the deep terrestrial subsurface.</title>
        <authorList>
            <person name="Probst A.J."/>
            <person name="Ladd B."/>
            <person name="Jarett J.K."/>
            <person name="Geller-Mcgrath D.E."/>
            <person name="Sieber C.M.K."/>
            <person name="Emerson J.B."/>
            <person name="Anantharaman K."/>
            <person name="Thomas B.C."/>
            <person name="Malmstrom R."/>
            <person name="Stieglmeier M."/>
            <person name="Klingl A."/>
            <person name="Woyke T."/>
            <person name="Ryan C.M."/>
            <person name="Banfield J.F."/>
        </authorList>
    </citation>
    <scope>NUCLEOTIDE SEQUENCE [LARGE SCALE GENOMIC DNA]</scope>
</reference>
<dbReference type="AlphaFoldDB" id="A0A2M8L2Z7"/>
<organism evidence="2 3">
    <name type="scientific">Candidatus Shapirobacteria bacterium CG10_big_fil_rev_8_21_14_0_10_40_9</name>
    <dbReference type="NCBI Taxonomy" id="1974888"/>
    <lineage>
        <taxon>Bacteria</taxon>
        <taxon>Candidatus Shapironibacteriota</taxon>
    </lineage>
</organism>
<proteinExistence type="predicted"/>
<dbReference type="InterPro" id="IPR036565">
    <property type="entry name" value="Mur-like_cat_sf"/>
</dbReference>